<accession>A0A168QW70</accession>
<sequence length="139" mass="15799">MGATQSKSEPVIFYNQNVPLQFSQGLVDSLETKQKSTTTSTQPAGSTEDVEKLVRQRVAEELERTQRQQQELNQQLYGDMAKQNIDNDRSSVALGSDIDNMIKRVQRNNASRVLDCWQEVEHFKDSVAKAQKQFVATHQ</sequence>
<dbReference type="OMA" id="QHATENK"/>
<dbReference type="InParanoid" id="A0A168QW70"/>
<feature type="region of interest" description="Disordered" evidence="1">
    <location>
        <begin position="31"/>
        <end position="50"/>
    </location>
</feature>
<proteinExistence type="predicted"/>
<dbReference type="OrthoDB" id="5544375at2759"/>
<gene>
    <name evidence="2" type="primary">ABSGL_11537.1 scaffold 12295</name>
</gene>
<keyword evidence="3" id="KW-1185">Reference proteome</keyword>
<name>A0A168QW70_ABSGL</name>
<dbReference type="Proteomes" id="UP000078561">
    <property type="component" value="Unassembled WGS sequence"/>
</dbReference>
<evidence type="ECO:0000256" key="1">
    <source>
        <dbReference type="SAM" id="MobiDB-lite"/>
    </source>
</evidence>
<dbReference type="STRING" id="4829.A0A168QW70"/>
<dbReference type="InterPro" id="IPR012471">
    <property type="entry name" value="DUF1690"/>
</dbReference>
<reference evidence="2" key="1">
    <citation type="submission" date="2016-04" db="EMBL/GenBank/DDBJ databases">
        <authorList>
            <person name="Evans L.H."/>
            <person name="Alamgir A."/>
            <person name="Owens N."/>
            <person name="Weber N.D."/>
            <person name="Virtaneva K."/>
            <person name="Barbian K."/>
            <person name="Babar A."/>
            <person name="Rosenke K."/>
        </authorList>
    </citation>
    <scope>NUCLEOTIDE SEQUENCE [LARGE SCALE GENOMIC DNA]</scope>
    <source>
        <strain evidence="2">CBS 101.48</strain>
    </source>
</reference>
<dbReference type="Pfam" id="PF07956">
    <property type="entry name" value="DUF1690"/>
    <property type="match status" value="1"/>
</dbReference>
<dbReference type="EMBL" id="LT554468">
    <property type="protein sequence ID" value="SAM05662.1"/>
    <property type="molecule type" value="Genomic_DNA"/>
</dbReference>
<dbReference type="AlphaFoldDB" id="A0A168QW70"/>
<evidence type="ECO:0000313" key="2">
    <source>
        <dbReference type="EMBL" id="SAM05662.1"/>
    </source>
</evidence>
<evidence type="ECO:0000313" key="3">
    <source>
        <dbReference type="Proteomes" id="UP000078561"/>
    </source>
</evidence>
<protein>
    <submittedName>
        <fullName evidence="2">Uncharacterized protein</fullName>
    </submittedName>
</protein>
<organism evidence="2">
    <name type="scientific">Absidia glauca</name>
    <name type="common">Pin mould</name>
    <dbReference type="NCBI Taxonomy" id="4829"/>
    <lineage>
        <taxon>Eukaryota</taxon>
        <taxon>Fungi</taxon>
        <taxon>Fungi incertae sedis</taxon>
        <taxon>Mucoromycota</taxon>
        <taxon>Mucoromycotina</taxon>
        <taxon>Mucoromycetes</taxon>
        <taxon>Mucorales</taxon>
        <taxon>Cunninghamellaceae</taxon>
        <taxon>Absidia</taxon>
    </lineage>
</organism>